<evidence type="ECO:0000313" key="4">
    <source>
        <dbReference type="EMBL" id="KIV91901.1"/>
    </source>
</evidence>
<sequence>MAAGKVKSPSKLAHVVFRTNNYHDMVEYYKIFLGADVSYENDILCFLRYDDEHHRIAIIGLPGTTAKVTDSSGLHHTAFSFDTLDDLMLSYTQRKELGIKPSWCVNHGPTTSIYYKDPDGNEIETQVDNFDTADEANEFMSSKSFAENPIGTDFDPEELIKRINSGEDQRILKRRVEIAPAAGPEIDNNIVVIPTPEINGTSDEAQTIPQSLSDGAASKVSRKQIQRPLTRLSSTTASPNQGPDDHLRHNDSVTQTHVDSFPGLTAASDCTSLWDGFARNMAVDMDLVTAPIAEGIRDRGIPLPEEIDSEDHGDASYLGICSRAGIDWISQRTNNDDFISSAQKFVTGVNLTLKLPRPPSSIRAPEPDRATAENWATAFFEESFEHRIGLVRRDQFNSKLHTPWSSSSSDPGWYALRNVVYAIGSRLALASDQLPSYAAARDTSWGYFENALSVHVELLYLRTDSNAVEALLLMAFYAEAISSPAVEFLLLSNAIRLAQSKGFHRPIAAGIGISEEEIETRCWLWWCLYLFDKILTSRACRSPCINDDDFDLAIPSAPRRQTAASLEFFKCAIQHARLSSLVTRKLYSPRALTVPMTERLNVTSELDNQIRQWWAQLPATFRNRPTPKLFRENPHVDQTQWSYINLAYHGTLCAIHNVITYPWVQSKSNLFQQQKMRTQVEESSRIVANASRSIASLTQQFEVTSASHVWQAFYYPIVSHINLFLQILQDPRSQSAEADLALMEVVAGSISRIDVATRGDLKFSFARDLANIARNAIHAAKEPVSDALPSLGLHGNEMSHDAFSTDSSYIEDSGLLSWESSEWAFQFPALGGVGLID</sequence>
<dbReference type="InterPro" id="IPR050987">
    <property type="entry name" value="AtrR-like"/>
</dbReference>
<evidence type="ECO:0000256" key="2">
    <source>
        <dbReference type="SAM" id="MobiDB-lite"/>
    </source>
</evidence>
<proteinExistence type="predicted"/>
<dbReference type="GeneID" id="27324236"/>
<dbReference type="Gene3D" id="3.10.180.10">
    <property type="entry name" value="2,3-Dihydroxybiphenyl 1,2-Dioxygenase, domain 1"/>
    <property type="match status" value="1"/>
</dbReference>
<dbReference type="GO" id="GO:0008270">
    <property type="term" value="F:zinc ion binding"/>
    <property type="evidence" value="ECO:0007669"/>
    <property type="project" value="InterPro"/>
</dbReference>
<dbReference type="AlphaFoldDB" id="A0A0D1XUL7"/>
<dbReference type="InterPro" id="IPR007219">
    <property type="entry name" value="XnlR_reg_dom"/>
</dbReference>
<dbReference type="Pfam" id="PF04082">
    <property type="entry name" value="Fungal_trans"/>
    <property type="match status" value="1"/>
</dbReference>
<feature type="domain" description="VOC" evidence="3">
    <location>
        <begin position="11"/>
        <end position="128"/>
    </location>
</feature>
<dbReference type="SUPFAM" id="SSF54593">
    <property type="entry name" value="Glyoxalase/Bleomycin resistance protein/Dihydroxybiphenyl dioxygenase"/>
    <property type="match status" value="1"/>
</dbReference>
<organism evidence="4 5">
    <name type="scientific">Exophiala mesophila</name>
    <name type="common">Black yeast-like fungus</name>
    <dbReference type="NCBI Taxonomy" id="212818"/>
    <lineage>
        <taxon>Eukaryota</taxon>
        <taxon>Fungi</taxon>
        <taxon>Dikarya</taxon>
        <taxon>Ascomycota</taxon>
        <taxon>Pezizomycotina</taxon>
        <taxon>Eurotiomycetes</taxon>
        <taxon>Chaetothyriomycetidae</taxon>
        <taxon>Chaetothyriales</taxon>
        <taxon>Herpotrichiellaceae</taxon>
        <taxon>Exophiala</taxon>
    </lineage>
</organism>
<dbReference type="RefSeq" id="XP_016223475.1">
    <property type="nucleotide sequence ID" value="XM_016371182.1"/>
</dbReference>
<dbReference type="OMA" id="ATHIMEQ"/>
<dbReference type="GO" id="GO:0003700">
    <property type="term" value="F:DNA-binding transcription factor activity"/>
    <property type="evidence" value="ECO:0007669"/>
    <property type="project" value="InterPro"/>
</dbReference>
<dbReference type="GO" id="GO:0006351">
    <property type="term" value="P:DNA-templated transcription"/>
    <property type="evidence" value="ECO:0007669"/>
    <property type="project" value="InterPro"/>
</dbReference>
<dbReference type="CDD" id="cd12148">
    <property type="entry name" value="fungal_TF_MHR"/>
    <property type="match status" value="1"/>
</dbReference>
<dbReference type="PANTHER" id="PTHR46910">
    <property type="entry name" value="TRANSCRIPTION FACTOR PDR1"/>
    <property type="match status" value="1"/>
</dbReference>
<dbReference type="VEuPathDB" id="FungiDB:PV10_06391"/>
<reference evidence="4 5" key="1">
    <citation type="submission" date="2015-01" db="EMBL/GenBank/DDBJ databases">
        <title>The Genome Sequence of Exophiala mesophila CBS40295.</title>
        <authorList>
            <consortium name="The Broad Institute Genomics Platform"/>
            <person name="Cuomo C."/>
            <person name="de Hoog S."/>
            <person name="Gorbushina A."/>
            <person name="Stielow B."/>
            <person name="Teixiera M."/>
            <person name="Abouelleil A."/>
            <person name="Chapman S.B."/>
            <person name="Priest M."/>
            <person name="Young S.K."/>
            <person name="Wortman J."/>
            <person name="Nusbaum C."/>
            <person name="Birren B."/>
        </authorList>
    </citation>
    <scope>NUCLEOTIDE SEQUENCE [LARGE SCALE GENOMIC DNA]</scope>
    <source>
        <strain evidence="4 5">CBS 40295</strain>
    </source>
</reference>
<dbReference type="EMBL" id="KN847523">
    <property type="protein sequence ID" value="KIV91901.1"/>
    <property type="molecule type" value="Genomic_DNA"/>
</dbReference>
<accession>A0A0D1XUL7</accession>
<dbReference type="OrthoDB" id="4156250at2759"/>
<keyword evidence="1" id="KW-0539">Nucleus</keyword>
<feature type="compositionally biased region" description="Polar residues" evidence="2">
    <location>
        <begin position="231"/>
        <end position="241"/>
    </location>
</feature>
<name>A0A0D1XUL7_EXOME</name>
<dbReference type="Pfam" id="PF00903">
    <property type="entry name" value="Glyoxalase"/>
    <property type="match status" value="1"/>
</dbReference>
<dbReference type="GO" id="GO:0003677">
    <property type="term" value="F:DNA binding"/>
    <property type="evidence" value="ECO:0007669"/>
    <property type="project" value="InterPro"/>
</dbReference>
<dbReference type="Proteomes" id="UP000054302">
    <property type="component" value="Unassembled WGS sequence"/>
</dbReference>
<dbReference type="InterPro" id="IPR037523">
    <property type="entry name" value="VOC_core"/>
</dbReference>
<dbReference type="STRING" id="212818.A0A0D1XUL7"/>
<evidence type="ECO:0000256" key="1">
    <source>
        <dbReference type="ARBA" id="ARBA00023242"/>
    </source>
</evidence>
<gene>
    <name evidence="4" type="ORF">PV10_06391</name>
</gene>
<dbReference type="HOGENOM" id="CLU_016058_0_1_1"/>
<dbReference type="PANTHER" id="PTHR46910:SF25">
    <property type="entry name" value="ABC-TRANSPORTER-REGULATING TRANSCRIPTION FACTOR"/>
    <property type="match status" value="1"/>
</dbReference>
<keyword evidence="5" id="KW-1185">Reference proteome</keyword>
<feature type="compositionally biased region" description="Polar residues" evidence="2">
    <location>
        <begin position="201"/>
        <end position="213"/>
    </location>
</feature>
<dbReference type="InterPro" id="IPR004360">
    <property type="entry name" value="Glyas_Fos-R_dOase_dom"/>
</dbReference>
<evidence type="ECO:0000259" key="3">
    <source>
        <dbReference type="PROSITE" id="PS51819"/>
    </source>
</evidence>
<protein>
    <recommendedName>
        <fullName evidence="3">VOC domain-containing protein</fullName>
    </recommendedName>
</protein>
<dbReference type="PROSITE" id="PS51819">
    <property type="entry name" value="VOC"/>
    <property type="match status" value="1"/>
</dbReference>
<evidence type="ECO:0000313" key="5">
    <source>
        <dbReference type="Proteomes" id="UP000054302"/>
    </source>
</evidence>
<feature type="region of interest" description="Disordered" evidence="2">
    <location>
        <begin position="201"/>
        <end position="251"/>
    </location>
</feature>
<dbReference type="SMART" id="SM00906">
    <property type="entry name" value="Fungal_trans"/>
    <property type="match status" value="1"/>
</dbReference>
<dbReference type="InterPro" id="IPR029068">
    <property type="entry name" value="Glyas_Bleomycin-R_OHBP_Dase"/>
</dbReference>